<dbReference type="HOGENOM" id="CLU_125172_1_1_1"/>
<proteinExistence type="inferred from homology"/>
<dbReference type="Gene3D" id="1.10.287.370">
    <property type="match status" value="1"/>
</dbReference>
<gene>
    <name evidence="3" type="ORF">DI09_19p120</name>
</gene>
<dbReference type="SUPFAM" id="SSF46579">
    <property type="entry name" value="Prefoldin"/>
    <property type="match status" value="1"/>
</dbReference>
<dbReference type="GO" id="GO:0016272">
    <property type="term" value="C:prefoldin complex"/>
    <property type="evidence" value="ECO:0007669"/>
    <property type="project" value="TreeGrafter"/>
</dbReference>
<keyword evidence="4" id="KW-1185">Reference proteome</keyword>
<dbReference type="InterPro" id="IPR009053">
    <property type="entry name" value="Prefoldin"/>
</dbReference>
<comment type="caution">
    <text evidence="3">The sequence shown here is derived from an EMBL/GenBank/DDBJ whole genome shotgun (WGS) entry which is preliminary data.</text>
</comment>
<comment type="similarity">
    <text evidence="1">Belongs to the prefoldin subunit beta family.</text>
</comment>
<dbReference type="VEuPathDB" id="MicrosporidiaDB:DI09_19p120"/>
<reference evidence="3 4" key="1">
    <citation type="submission" date="2014-04" db="EMBL/GenBank/DDBJ databases">
        <title>A new species of microsporidia sheds light on the evolution of extreme parasitism.</title>
        <authorList>
            <person name="Haag K.L."/>
            <person name="James T.Y."/>
            <person name="Larsson R."/>
            <person name="Schaer T.M."/>
            <person name="Refardt D."/>
            <person name="Pombert J.-F."/>
            <person name="Ebert D."/>
        </authorList>
    </citation>
    <scope>NUCLEOTIDE SEQUENCE [LARGE SCALE GENOMIC DNA]</scope>
    <source>
        <strain evidence="3 4">UGP3</strain>
        <tissue evidence="3">Spores</tissue>
    </source>
</reference>
<evidence type="ECO:0000313" key="4">
    <source>
        <dbReference type="Proteomes" id="UP000029725"/>
    </source>
</evidence>
<sequence>MEQYRKVQEGTAYCGFSDPDLSHAISARQKLEIQLQENDAVQKVRVSNNFSSQELEACESTENVFKLNCGILFPVLICEAKENVSKRLEFITAEAKKSDQQICKLEKRRDELEAQMEMERNANK</sequence>
<dbReference type="AlphaFoldDB" id="A0A098VTD2"/>
<dbReference type="CDD" id="cd23161">
    <property type="entry name" value="Prefoldin_6"/>
    <property type="match status" value="1"/>
</dbReference>
<dbReference type="Proteomes" id="UP000029725">
    <property type="component" value="Unassembled WGS sequence"/>
</dbReference>
<dbReference type="GO" id="GO:0051087">
    <property type="term" value="F:protein-folding chaperone binding"/>
    <property type="evidence" value="ECO:0007669"/>
    <property type="project" value="TreeGrafter"/>
</dbReference>
<dbReference type="GO" id="GO:0006457">
    <property type="term" value="P:protein folding"/>
    <property type="evidence" value="ECO:0007669"/>
    <property type="project" value="TreeGrafter"/>
</dbReference>
<evidence type="ECO:0000256" key="2">
    <source>
        <dbReference type="ARBA" id="ARBA00023186"/>
    </source>
</evidence>
<protein>
    <submittedName>
        <fullName evidence="3">Uncharacterized protein</fullName>
    </submittedName>
</protein>
<evidence type="ECO:0000256" key="1">
    <source>
        <dbReference type="ARBA" id="ARBA00008045"/>
    </source>
</evidence>
<dbReference type="GeneID" id="25258861"/>
<evidence type="ECO:0000313" key="3">
    <source>
        <dbReference type="EMBL" id="KGG52230.1"/>
    </source>
</evidence>
<dbReference type="EMBL" id="JMKJ01000110">
    <property type="protein sequence ID" value="KGG52230.1"/>
    <property type="molecule type" value="Genomic_DNA"/>
</dbReference>
<dbReference type="PANTHER" id="PTHR21431:SF0">
    <property type="entry name" value="PREFOLDIN SUBUNIT 6"/>
    <property type="match status" value="1"/>
</dbReference>
<accession>A0A098VTD2</accession>
<name>A0A098VTD2_9MICR</name>
<organism evidence="3 4">
    <name type="scientific">Mitosporidium daphniae</name>
    <dbReference type="NCBI Taxonomy" id="1485682"/>
    <lineage>
        <taxon>Eukaryota</taxon>
        <taxon>Fungi</taxon>
        <taxon>Fungi incertae sedis</taxon>
        <taxon>Microsporidia</taxon>
        <taxon>Mitosporidium</taxon>
    </lineage>
</organism>
<dbReference type="GO" id="GO:0005737">
    <property type="term" value="C:cytoplasm"/>
    <property type="evidence" value="ECO:0007669"/>
    <property type="project" value="TreeGrafter"/>
</dbReference>
<dbReference type="GO" id="GO:0051131">
    <property type="term" value="P:chaperone-mediated protein complex assembly"/>
    <property type="evidence" value="ECO:0007669"/>
    <property type="project" value="TreeGrafter"/>
</dbReference>
<dbReference type="PANTHER" id="PTHR21431">
    <property type="entry name" value="PREFOLDIN SUBUNIT 6"/>
    <property type="match status" value="1"/>
</dbReference>
<keyword evidence="2" id="KW-0143">Chaperone</keyword>
<dbReference type="RefSeq" id="XP_013238657.1">
    <property type="nucleotide sequence ID" value="XM_013383203.1"/>
</dbReference>
<dbReference type="OrthoDB" id="248120at2759"/>